<gene>
    <name evidence="1" type="ORF">AKJ09_08855</name>
</gene>
<accession>A0A0K1Q933</accession>
<proteinExistence type="predicted"/>
<dbReference type="Proteomes" id="UP000064967">
    <property type="component" value="Chromosome"/>
</dbReference>
<evidence type="ECO:0000313" key="2">
    <source>
        <dbReference type="Proteomes" id="UP000064967"/>
    </source>
</evidence>
<evidence type="ECO:0000313" key="1">
    <source>
        <dbReference type="EMBL" id="AKV02192.1"/>
    </source>
</evidence>
<reference evidence="1 2" key="1">
    <citation type="submission" date="2015-08" db="EMBL/GenBank/DDBJ databases">
        <authorList>
            <person name="Babu N.S."/>
            <person name="Beckwith C.J."/>
            <person name="Beseler K.G."/>
            <person name="Brison A."/>
            <person name="Carone J.V."/>
            <person name="Caskin T.P."/>
            <person name="Diamond M."/>
            <person name="Durham M.E."/>
            <person name="Foxe J.M."/>
            <person name="Go M."/>
            <person name="Henderson B.A."/>
            <person name="Jones I.B."/>
            <person name="McGettigan J.A."/>
            <person name="Micheletti S.J."/>
            <person name="Nasrallah M.E."/>
            <person name="Ortiz D."/>
            <person name="Piller C.R."/>
            <person name="Privatt S.R."/>
            <person name="Schneider S.L."/>
            <person name="Sharp S."/>
            <person name="Smith T.C."/>
            <person name="Stanton J.D."/>
            <person name="Ullery H.E."/>
            <person name="Wilson R.J."/>
            <person name="Serrano M.G."/>
            <person name="Buck G."/>
            <person name="Lee V."/>
            <person name="Wang Y."/>
            <person name="Carvalho R."/>
            <person name="Voegtly L."/>
            <person name="Shi R."/>
            <person name="Duckworth R."/>
            <person name="Johnson A."/>
            <person name="Loviza R."/>
            <person name="Walstead R."/>
            <person name="Shah Z."/>
            <person name="Kiflezghi M."/>
            <person name="Wade K."/>
            <person name="Ball S.L."/>
            <person name="Bradley K.W."/>
            <person name="Asai D.J."/>
            <person name="Bowman C.A."/>
            <person name="Russell D.A."/>
            <person name="Pope W.H."/>
            <person name="Jacobs-Sera D."/>
            <person name="Hendrix R.W."/>
            <person name="Hatfull G.F."/>
        </authorList>
    </citation>
    <scope>NUCLEOTIDE SEQUENCE [LARGE SCALE GENOMIC DNA]</scope>
    <source>
        <strain evidence="1 2">DSM 27648</strain>
    </source>
</reference>
<keyword evidence="2" id="KW-1185">Reference proteome</keyword>
<sequence length="93" mass="10413">MSPLHPGEATAALAPRASHIHEAKLVRCTCFSCKERPSSYRAHELERQGQALPCRHRTATCTAQTGVGNEGRTVSPRRLRTRHERLFLTWHGA</sequence>
<dbReference type="STRING" id="1391654.AKJ09_08855"/>
<name>A0A0K1Q933_9BACT</name>
<protein>
    <submittedName>
        <fullName evidence="1">Uncharacterized protein</fullName>
    </submittedName>
</protein>
<dbReference type="AlphaFoldDB" id="A0A0K1Q933"/>
<organism evidence="1 2">
    <name type="scientific">Labilithrix luteola</name>
    <dbReference type="NCBI Taxonomy" id="1391654"/>
    <lineage>
        <taxon>Bacteria</taxon>
        <taxon>Pseudomonadati</taxon>
        <taxon>Myxococcota</taxon>
        <taxon>Polyangia</taxon>
        <taxon>Polyangiales</taxon>
        <taxon>Labilitrichaceae</taxon>
        <taxon>Labilithrix</taxon>
    </lineage>
</organism>
<dbReference type="EMBL" id="CP012333">
    <property type="protein sequence ID" value="AKV02192.1"/>
    <property type="molecule type" value="Genomic_DNA"/>
</dbReference>
<dbReference type="KEGG" id="llu:AKJ09_08855"/>